<dbReference type="InterPro" id="IPR039889">
    <property type="entry name" value="CCD33"/>
</dbReference>
<comment type="caution">
    <text evidence="1">The sequence shown here is derived from an EMBL/GenBank/DDBJ whole genome shotgun (WGS) entry which is preliminary data.</text>
</comment>
<dbReference type="PANTHER" id="PTHR21623">
    <property type="entry name" value="SPERIOLIN-BINDING FACTOR"/>
    <property type="match status" value="1"/>
</dbReference>
<dbReference type="EMBL" id="JMFR01047852">
    <property type="protein sequence ID" value="KFU98960.1"/>
    <property type="molecule type" value="Genomic_DNA"/>
</dbReference>
<organism evidence="1 2">
    <name type="scientific">Pterocles gutturalis</name>
    <name type="common">yellow-throated sandgrouse</name>
    <dbReference type="NCBI Taxonomy" id="240206"/>
    <lineage>
        <taxon>Eukaryota</taxon>
        <taxon>Metazoa</taxon>
        <taxon>Chordata</taxon>
        <taxon>Craniata</taxon>
        <taxon>Vertebrata</taxon>
        <taxon>Euteleostomi</taxon>
        <taxon>Archelosauria</taxon>
        <taxon>Archosauria</taxon>
        <taxon>Dinosauria</taxon>
        <taxon>Saurischia</taxon>
        <taxon>Theropoda</taxon>
        <taxon>Coelurosauria</taxon>
        <taxon>Aves</taxon>
        <taxon>Neognathae</taxon>
        <taxon>Neoaves</taxon>
        <taxon>Columbimorphae</taxon>
        <taxon>Pterocliformes</taxon>
        <taxon>Pteroclidae</taxon>
        <taxon>Pterocles</taxon>
    </lineage>
</organism>
<evidence type="ECO:0000313" key="2">
    <source>
        <dbReference type="Proteomes" id="UP000053149"/>
    </source>
</evidence>
<accession>A0AAW3DIS7</accession>
<feature type="non-terminal residue" evidence="1">
    <location>
        <position position="199"/>
    </location>
</feature>
<gene>
    <name evidence="1" type="ORF">N339_07752</name>
</gene>
<dbReference type="GO" id="GO:0005777">
    <property type="term" value="C:peroxisome"/>
    <property type="evidence" value="ECO:0007669"/>
    <property type="project" value="TreeGrafter"/>
</dbReference>
<feature type="non-terminal residue" evidence="1">
    <location>
        <position position="1"/>
    </location>
</feature>
<reference evidence="1 2" key="1">
    <citation type="journal article" date="2014" name="Science">
        <title>Comparative genomics reveals insights into avian genome evolution and adaptation.</title>
        <authorList>
            <consortium name="Avian Genome Consortium"/>
            <person name="Zhang G."/>
            <person name="Li C."/>
            <person name="Li Q."/>
            <person name="Li B."/>
            <person name="Larkin D.M."/>
            <person name="Lee C."/>
            <person name="Storz J.F."/>
            <person name="Antunes A."/>
            <person name="Greenwold M.J."/>
            <person name="Meredith R.W."/>
            <person name="Odeen A."/>
            <person name="Cui J."/>
            <person name="Zhou Q."/>
            <person name="Xu L."/>
            <person name="Pan H."/>
            <person name="Wang Z."/>
            <person name="Jin L."/>
            <person name="Zhang P."/>
            <person name="Hu H."/>
            <person name="Yang W."/>
            <person name="Hu J."/>
            <person name="Xiao J."/>
            <person name="Yang Z."/>
            <person name="Liu Y."/>
            <person name="Xie Q."/>
            <person name="Yu H."/>
            <person name="Lian J."/>
            <person name="Wen P."/>
            <person name="Zhang F."/>
            <person name="Li H."/>
            <person name="Zeng Y."/>
            <person name="Xiong Z."/>
            <person name="Liu S."/>
            <person name="Zhou L."/>
            <person name="Huang Z."/>
            <person name="An N."/>
            <person name="Wang J."/>
            <person name="Zheng Q."/>
            <person name="Xiong Y."/>
            <person name="Wang G."/>
            <person name="Wang B."/>
            <person name="Wang J."/>
            <person name="Fan Y."/>
            <person name="da Fonseca R.R."/>
            <person name="Alfaro-Nunez A."/>
            <person name="Schubert M."/>
            <person name="Orlando L."/>
            <person name="Mourier T."/>
            <person name="Howard J.T."/>
            <person name="Ganapathy G."/>
            <person name="Pfenning A."/>
            <person name="Whitney O."/>
            <person name="Rivas M.V."/>
            <person name="Hara E."/>
            <person name="Smith J."/>
            <person name="Farre M."/>
            <person name="Narayan J."/>
            <person name="Slavov G."/>
            <person name="Romanov M.N."/>
            <person name="Borges R."/>
            <person name="Machado J.P."/>
            <person name="Khan I."/>
            <person name="Springer M.S."/>
            <person name="Gatesy J."/>
            <person name="Hoffmann F.G."/>
            <person name="Opazo J.C."/>
            <person name="Hastad O."/>
            <person name="Sawyer R.H."/>
            <person name="Kim H."/>
            <person name="Kim K.W."/>
            <person name="Kim H.J."/>
            <person name="Cho S."/>
            <person name="Li N."/>
            <person name="Huang Y."/>
            <person name="Bruford M.W."/>
            <person name="Zhan X."/>
            <person name="Dixon A."/>
            <person name="Bertelsen M.F."/>
            <person name="Derryberry E."/>
            <person name="Warren W."/>
            <person name="Wilson R.K."/>
            <person name="Li S."/>
            <person name="Ray D.A."/>
            <person name="Green R.E."/>
            <person name="O'Brien S.J."/>
            <person name="Griffin D."/>
            <person name="Johnson W.E."/>
            <person name="Haussler D."/>
            <person name="Ryder O.A."/>
            <person name="Willerslev E."/>
            <person name="Graves G.R."/>
            <person name="Alstrom P."/>
            <person name="Fjeldsa J."/>
            <person name="Mindell D.P."/>
            <person name="Edwards S.V."/>
            <person name="Braun E.L."/>
            <person name="Rahbek C."/>
            <person name="Burt D.W."/>
            <person name="Houde P."/>
            <person name="Zhang Y."/>
            <person name="Yang H."/>
            <person name="Wang J."/>
            <person name="Jarvis E.D."/>
            <person name="Gilbert M.T."/>
            <person name="Wang J."/>
        </authorList>
    </citation>
    <scope>NUCLEOTIDE SEQUENCE [LARGE SCALE GENOMIC DNA]</scope>
    <source>
        <strain evidence="1">BGI_N339</strain>
    </source>
</reference>
<dbReference type="AlphaFoldDB" id="A0AAW3DIS7"/>
<keyword evidence="2" id="KW-1185">Reference proteome</keyword>
<name>A0AAW3DIS7_9AVES</name>
<dbReference type="Proteomes" id="UP000053149">
    <property type="component" value="Unassembled WGS sequence"/>
</dbReference>
<sequence length="199" mass="22905">ISVPMAEEPRIPLPLHRSRLKAEEKTLDFEFEVLSAQFNRQGRYALRLTVENPLMLGSGVGIQLCINGRDIIQSSTGTTDTIEQSDLNQIYSFQRRKFTFTLPRGFCKNDKNHDVRLHIEALHFPGRAERMRRSRQVGEAFFAIYPRPNQPRMKLSAGRDEDWYHYSSVMALLRVGSEQPAMHCGRLAFTAALHEHRPP</sequence>
<dbReference type="PANTHER" id="PTHR21623:SF2">
    <property type="entry name" value="COILED-COIL DOMAIN-CONTAINING PROTEIN 33"/>
    <property type="match status" value="1"/>
</dbReference>
<evidence type="ECO:0000313" key="1">
    <source>
        <dbReference type="EMBL" id="KFU98960.1"/>
    </source>
</evidence>
<protein>
    <submittedName>
        <fullName evidence="1">Coiled-coil domain-containing protein 33</fullName>
    </submittedName>
</protein>
<proteinExistence type="predicted"/>